<evidence type="ECO:0000313" key="11">
    <source>
        <dbReference type="EMBL" id="ATL49974.1"/>
    </source>
</evidence>
<dbReference type="NCBIfam" id="TIGR00589">
    <property type="entry name" value="ogt"/>
    <property type="match status" value="1"/>
</dbReference>
<accession>A0A291R1K1</accession>
<dbReference type="AlphaFoldDB" id="A0A291R1K1"/>
<dbReference type="InterPro" id="IPR008332">
    <property type="entry name" value="MethylG_MeTrfase_N"/>
</dbReference>
<dbReference type="PROSITE" id="PS00374">
    <property type="entry name" value="MGMT"/>
    <property type="match status" value="1"/>
</dbReference>
<protein>
    <recommendedName>
        <fullName evidence="3">methylated-DNA--[protein]-cysteine S-methyltransferase</fullName>
        <ecNumber evidence="3">2.1.1.63</ecNumber>
    </recommendedName>
</protein>
<dbReference type="Pfam" id="PF02870">
    <property type="entry name" value="Methyltransf_1N"/>
    <property type="match status" value="1"/>
</dbReference>
<dbReference type="PANTHER" id="PTHR10815:SF13">
    <property type="entry name" value="METHYLATED-DNA--PROTEIN-CYSTEINE METHYLTRANSFERASE"/>
    <property type="match status" value="1"/>
</dbReference>
<evidence type="ECO:0000256" key="5">
    <source>
        <dbReference type="ARBA" id="ARBA00022679"/>
    </source>
</evidence>
<evidence type="ECO:0000256" key="3">
    <source>
        <dbReference type="ARBA" id="ARBA00011918"/>
    </source>
</evidence>
<keyword evidence="5 11" id="KW-0808">Transferase</keyword>
<dbReference type="InterPro" id="IPR001497">
    <property type="entry name" value="MethylDNA_cys_MeTrfase_AS"/>
</dbReference>
<evidence type="ECO:0000313" key="12">
    <source>
        <dbReference type="Proteomes" id="UP000220133"/>
    </source>
</evidence>
<evidence type="ECO:0000259" key="10">
    <source>
        <dbReference type="Pfam" id="PF02870"/>
    </source>
</evidence>
<evidence type="ECO:0000256" key="7">
    <source>
        <dbReference type="ARBA" id="ARBA00023204"/>
    </source>
</evidence>
<sequence>MKELSKESLEHPILASAVQELTAYFNGSMEAFRTPLALQGTDFQVQVWSILRDIPYGSTISYGKQSQILGNPKSIRAVGTTNGKNPIVIMVPCHRVIGSNQDLIGFGGGLARKKWLLEHEKKHRFGVRTLF</sequence>
<keyword evidence="6" id="KW-0227">DNA damage</keyword>
<organism evidence="11 12">
    <name type="scientific">Chitinophaga caeni</name>
    <dbReference type="NCBI Taxonomy" id="2029983"/>
    <lineage>
        <taxon>Bacteria</taxon>
        <taxon>Pseudomonadati</taxon>
        <taxon>Bacteroidota</taxon>
        <taxon>Chitinophagia</taxon>
        <taxon>Chitinophagales</taxon>
        <taxon>Chitinophagaceae</taxon>
        <taxon>Chitinophaga</taxon>
    </lineage>
</organism>
<comment type="similarity">
    <text evidence="2">Belongs to the MGMT family.</text>
</comment>
<comment type="catalytic activity">
    <reaction evidence="8">
        <text>a 6-O-methyl-2'-deoxyguanosine in DNA + L-cysteinyl-[protein] = S-methyl-L-cysteinyl-[protein] + a 2'-deoxyguanosine in DNA</text>
        <dbReference type="Rhea" id="RHEA:24000"/>
        <dbReference type="Rhea" id="RHEA-COMP:10131"/>
        <dbReference type="Rhea" id="RHEA-COMP:10132"/>
        <dbReference type="Rhea" id="RHEA-COMP:11367"/>
        <dbReference type="Rhea" id="RHEA-COMP:11368"/>
        <dbReference type="ChEBI" id="CHEBI:29950"/>
        <dbReference type="ChEBI" id="CHEBI:82612"/>
        <dbReference type="ChEBI" id="CHEBI:85445"/>
        <dbReference type="ChEBI" id="CHEBI:85448"/>
        <dbReference type="EC" id="2.1.1.63"/>
    </reaction>
</comment>
<dbReference type="InterPro" id="IPR036631">
    <property type="entry name" value="MGMT_N_sf"/>
</dbReference>
<dbReference type="SUPFAM" id="SSF46767">
    <property type="entry name" value="Methylated DNA-protein cysteine methyltransferase, C-terminal domain"/>
    <property type="match status" value="1"/>
</dbReference>
<evidence type="ECO:0000256" key="1">
    <source>
        <dbReference type="ARBA" id="ARBA00001286"/>
    </source>
</evidence>
<dbReference type="InterPro" id="IPR036217">
    <property type="entry name" value="MethylDNA_cys_MeTrfase_DNAb"/>
</dbReference>
<dbReference type="InterPro" id="IPR014048">
    <property type="entry name" value="MethylDNA_cys_MeTrfase_DNA-bd"/>
</dbReference>
<dbReference type="EMBL" id="CP023777">
    <property type="protein sequence ID" value="ATL49974.1"/>
    <property type="molecule type" value="Genomic_DNA"/>
</dbReference>
<dbReference type="GO" id="GO:0032259">
    <property type="term" value="P:methylation"/>
    <property type="evidence" value="ECO:0007669"/>
    <property type="project" value="UniProtKB-KW"/>
</dbReference>
<dbReference type="KEGG" id="cbae:COR50_20305"/>
<dbReference type="OrthoDB" id="9802228at2"/>
<proteinExistence type="inferred from homology"/>
<dbReference type="EC" id="2.1.1.63" evidence="3"/>
<dbReference type="Gene3D" id="1.10.10.10">
    <property type="entry name" value="Winged helix-like DNA-binding domain superfamily/Winged helix DNA-binding domain"/>
    <property type="match status" value="1"/>
</dbReference>
<evidence type="ECO:0000256" key="4">
    <source>
        <dbReference type="ARBA" id="ARBA00022603"/>
    </source>
</evidence>
<evidence type="ECO:0000256" key="2">
    <source>
        <dbReference type="ARBA" id="ARBA00008711"/>
    </source>
</evidence>
<evidence type="ECO:0000259" key="9">
    <source>
        <dbReference type="Pfam" id="PF01035"/>
    </source>
</evidence>
<feature type="domain" description="Methylated-DNA-[protein]-cysteine S-methyltransferase DNA binding" evidence="9">
    <location>
        <begin position="42"/>
        <end position="121"/>
    </location>
</feature>
<dbReference type="GO" id="GO:0003908">
    <property type="term" value="F:methylated-DNA-[protein]-cysteine S-methyltransferase activity"/>
    <property type="evidence" value="ECO:0007669"/>
    <property type="project" value="UniProtKB-EC"/>
</dbReference>
<dbReference type="CDD" id="cd06445">
    <property type="entry name" value="ATase"/>
    <property type="match status" value="1"/>
</dbReference>
<dbReference type="PANTHER" id="PTHR10815">
    <property type="entry name" value="METHYLATED-DNA--PROTEIN-CYSTEINE METHYLTRANSFERASE"/>
    <property type="match status" value="1"/>
</dbReference>
<dbReference type="Proteomes" id="UP000220133">
    <property type="component" value="Chromosome"/>
</dbReference>
<dbReference type="FunFam" id="1.10.10.10:FF:000214">
    <property type="entry name" value="Methylated-DNA--protein-cysteine methyltransferase"/>
    <property type="match status" value="1"/>
</dbReference>
<keyword evidence="4 11" id="KW-0489">Methyltransferase</keyword>
<keyword evidence="7" id="KW-0234">DNA repair</keyword>
<dbReference type="Pfam" id="PF01035">
    <property type="entry name" value="DNA_binding_1"/>
    <property type="match status" value="1"/>
</dbReference>
<gene>
    <name evidence="11" type="ORF">COR50_20305</name>
</gene>
<keyword evidence="12" id="KW-1185">Reference proteome</keyword>
<comment type="catalytic activity">
    <reaction evidence="1">
        <text>a 4-O-methyl-thymidine in DNA + L-cysteinyl-[protein] = a thymidine in DNA + S-methyl-L-cysteinyl-[protein]</text>
        <dbReference type="Rhea" id="RHEA:53428"/>
        <dbReference type="Rhea" id="RHEA-COMP:10131"/>
        <dbReference type="Rhea" id="RHEA-COMP:10132"/>
        <dbReference type="Rhea" id="RHEA-COMP:13555"/>
        <dbReference type="Rhea" id="RHEA-COMP:13556"/>
        <dbReference type="ChEBI" id="CHEBI:29950"/>
        <dbReference type="ChEBI" id="CHEBI:82612"/>
        <dbReference type="ChEBI" id="CHEBI:137386"/>
        <dbReference type="ChEBI" id="CHEBI:137387"/>
        <dbReference type="EC" id="2.1.1.63"/>
    </reaction>
</comment>
<evidence type="ECO:0000256" key="8">
    <source>
        <dbReference type="ARBA" id="ARBA00049348"/>
    </source>
</evidence>
<evidence type="ECO:0000256" key="6">
    <source>
        <dbReference type="ARBA" id="ARBA00022763"/>
    </source>
</evidence>
<dbReference type="InterPro" id="IPR036388">
    <property type="entry name" value="WH-like_DNA-bd_sf"/>
</dbReference>
<name>A0A291R1K1_9BACT</name>
<feature type="domain" description="Methylguanine DNA methyltransferase ribonuclease-like" evidence="10">
    <location>
        <begin position="2"/>
        <end position="38"/>
    </location>
</feature>
<dbReference type="SUPFAM" id="SSF53155">
    <property type="entry name" value="Methylated DNA-protein cysteine methyltransferase domain"/>
    <property type="match status" value="1"/>
</dbReference>
<dbReference type="GO" id="GO:0006281">
    <property type="term" value="P:DNA repair"/>
    <property type="evidence" value="ECO:0007669"/>
    <property type="project" value="UniProtKB-KW"/>
</dbReference>
<reference evidence="11 12" key="1">
    <citation type="submission" date="2017-10" db="EMBL/GenBank/DDBJ databases">
        <title>Paenichitinophaga pekingensis gen. nov., sp. nov., isolated from activated sludge.</title>
        <authorList>
            <person name="Jin D."/>
            <person name="Kong X."/>
            <person name="Deng Y."/>
            <person name="Bai Z."/>
        </authorList>
    </citation>
    <scope>NUCLEOTIDE SEQUENCE [LARGE SCALE GENOMIC DNA]</scope>
    <source>
        <strain evidence="11 12">13</strain>
    </source>
</reference>